<evidence type="ECO:0000313" key="3">
    <source>
        <dbReference type="Proteomes" id="UP000815677"/>
    </source>
</evidence>
<dbReference type="Proteomes" id="UP000815677">
    <property type="component" value="Unassembled WGS sequence"/>
</dbReference>
<accession>A0ABQ0MDJ0</accession>
<gene>
    <name evidence="2" type="ORF">MCHLO_17437</name>
</gene>
<protein>
    <recommendedName>
        <fullName evidence="4">SprT-like domain-containing protein</fullName>
    </recommendedName>
</protein>
<evidence type="ECO:0000256" key="1">
    <source>
        <dbReference type="SAM" id="MobiDB-lite"/>
    </source>
</evidence>
<evidence type="ECO:0000313" key="2">
    <source>
        <dbReference type="EMBL" id="GAT61413.1"/>
    </source>
</evidence>
<evidence type="ECO:0008006" key="4">
    <source>
        <dbReference type="Google" id="ProtNLM"/>
    </source>
</evidence>
<sequence length="316" mass="34903">MGERCVPFTVLDVDQALPAPLTRATHRYIIDAIERTRDYLLTNTGNSLNILTATIGDEDVPQSPQRFRETKERISQWLARSPPRVCFKNVESVKGFVKGVVPHFAQFSVERPGSLSIFLARSLLSEITRFAPAVERPGWVSPIRSQWWILLFVLERTLLHELGHAARFLFGNASTCGREQHGGGIGREIESCTGGEALLCVSDGGVCDLDLTLVVGLGVKTDPEETRYLGLTRGLLLQDFAAVDWASIQERVAAMPSSVPASFRKHHVLKTSDFVPPCSLWSGLEEGMLEIQRQLASPATPQFPRSPRLVASDAKE</sequence>
<feature type="region of interest" description="Disordered" evidence="1">
    <location>
        <begin position="296"/>
        <end position="316"/>
    </location>
</feature>
<dbReference type="EMBL" id="DF850030">
    <property type="protein sequence ID" value="GAT61413.1"/>
    <property type="molecule type" value="Genomic_DNA"/>
</dbReference>
<organism evidence="2 3">
    <name type="scientific">Mycena chlorophos</name>
    <name type="common">Agaric fungus</name>
    <name type="synonym">Agaricus chlorophos</name>
    <dbReference type="NCBI Taxonomy" id="658473"/>
    <lineage>
        <taxon>Eukaryota</taxon>
        <taxon>Fungi</taxon>
        <taxon>Dikarya</taxon>
        <taxon>Basidiomycota</taxon>
        <taxon>Agaricomycotina</taxon>
        <taxon>Agaricomycetes</taxon>
        <taxon>Agaricomycetidae</taxon>
        <taxon>Agaricales</taxon>
        <taxon>Marasmiineae</taxon>
        <taxon>Mycenaceae</taxon>
        <taxon>Mycena</taxon>
    </lineage>
</organism>
<keyword evidence="3" id="KW-1185">Reference proteome</keyword>
<proteinExistence type="predicted"/>
<reference evidence="2" key="1">
    <citation type="submission" date="2014-09" db="EMBL/GenBank/DDBJ databases">
        <title>Genome sequence of the luminous mushroom Mycena chlorophos for searching fungal bioluminescence genes.</title>
        <authorList>
            <person name="Tanaka Y."/>
            <person name="Kasuga D."/>
            <person name="Oba Y."/>
            <person name="Hase S."/>
            <person name="Sato K."/>
            <person name="Oba Y."/>
            <person name="Sakakibara Y."/>
        </authorList>
    </citation>
    <scope>NUCLEOTIDE SEQUENCE</scope>
</reference>
<name>A0ABQ0MDJ0_MYCCL</name>